<evidence type="ECO:0000259" key="1">
    <source>
        <dbReference type="Pfam" id="PF01458"/>
    </source>
</evidence>
<organism evidence="2">
    <name type="scientific">Caldithrix abyssi</name>
    <dbReference type="NCBI Taxonomy" id="187145"/>
    <lineage>
        <taxon>Bacteria</taxon>
        <taxon>Pseudomonadati</taxon>
        <taxon>Calditrichota</taxon>
        <taxon>Calditrichia</taxon>
        <taxon>Calditrichales</taxon>
        <taxon>Calditrichaceae</taxon>
        <taxon>Caldithrix</taxon>
    </lineage>
</organism>
<proteinExistence type="predicted"/>
<comment type="caution">
    <text evidence="2">The sequence shown here is derived from an EMBL/GenBank/DDBJ whole genome shotgun (WGS) entry which is preliminary data.</text>
</comment>
<dbReference type="Proteomes" id="UP000886124">
    <property type="component" value="Unassembled WGS sequence"/>
</dbReference>
<feature type="domain" description="SUF system FeS cluster assembly SufBD core" evidence="1">
    <location>
        <begin position="34"/>
        <end position="258"/>
    </location>
</feature>
<evidence type="ECO:0000313" key="2">
    <source>
        <dbReference type="EMBL" id="HHJ53525.1"/>
    </source>
</evidence>
<dbReference type="Pfam" id="PF01458">
    <property type="entry name" value="SUFBD_core"/>
    <property type="match status" value="1"/>
</dbReference>
<dbReference type="EMBL" id="DROD01000637">
    <property type="protein sequence ID" value="HHJ53525.1"/>
    <property type="molecule type" value="Genomic_DNA"/>
</dbReference>
<gene>
    <name evidence="2" type="ORF">ENJ89_10050</name>
</gene>
<protein>
    <submittedName>
        <fullName evidence="2">SufD family Fe-S cluster assembly protein</fullName>
    </submittedName>
</protein>
<dbReference type="SUPFAM" id="SSF101960">
    <property type="entry name" value="Stabilizer of iron transporter SufD"/>
    <property type="match status" value="1"/>
</dbReference>
<reference evidence="2" key="1">
    <citation type="journal article" date="2020" name="mSystems">
        <title>Genome- and Community-Level Interaction Insights into Carbon Utilization and Element Cycling Functions of Hydrothermarchaeota in Hydrothermal Sediment.</title>
        <authorList>
            <person name="Zhou Z."/>
            <person name="Liu Y."/>
            <person name="Xu W."/>
            <person name="Pan J."/>
            <person name="Luo Z.H."/>
            <person name="Li M."/>
        </authorList>
    </citation>
    <scope>NUCLEOTIDE SEQUENCE [LARGE SCALE GENOMIC DNA]</scope>
    <source>
        <strain evidence="2">HyVt-527</strain>
    </source>
</reference>
<dbReference type="InterPro" id="IPR037284">
    <property type="entry name" value="SUF_FeS_clus_asmbl_SufBD_sf"/>
</dbReference>
<accession>A0A7V5PRR4</accession>
<feature type="non-terminal residue" evidence="2">
    <location>
        <position position="1"/>
    </location>
</feature>
<dbReference type="PANTHER" id="PTHR30508">
    <property type="entry name" value="FES CLUSTER ASSEMBLY PROTEIN SUF"/>
    <property type="match status" value="1"/>
</dbReference>
<dbReference type="InterPro" id="IPR000825">
    <property type="entry name" value="SUF_FeS_clus_asmbl_SufBD_core"/>
</dbReference>
<dbReference type="InterPro" id="IPR055346">
    <property type="entry name" value="Fe-S_cluster_assembly_SufBD"/>
</dbReference>
<dbReference type="GO" id="GO:0016226">
    <property type="term" value="P:iron-sulfur cluster assembly"/>
    <property type="evidence" value="ECO:0007669"/>
    <property type="project" value="InterPro"/>
</dbReference>
<name>A0A7V5PRR4_CALAY</name>
<sequence>LENGIKTKIVVKEGIKLQSPIHLCFGVLPADGIQNIRAEFIVEDDASASFLAHCSFPNAAQVQHIMHGKVKIGKNAHMLYDETHYQGPDGGVDVLPVMKVFVEEGGSFMSTFKLIQGAAGKVDLEYKAYVKKNGSVEMNTKLFGKKDDRIKVRESIYLDGQNAHGLAKSRIVVSEKAQAKVLGEVTGNGPHSRGHVDCMEIIRGPHAKAEAIPKLFVIDETAKLTHEAAIGSVDKKQVETLMSRGLTADEAADVIVMGLLK</sequence>
<dbReference type="AlphaFoldDB" id="A0A7V5PRR4"/>
<dbReference type="PANTHER" id="PTHR30508:SF6">
    <property type="entry name" value="UPF0051 PROTEIN MJ0034"/>
    <property type="match status" value="1"/>
</dbReference>